<dbReference type="GO" id="GO:0005634">
    <property type="term" value="C:nucleus"/>
    <property type="evidence" value="ECO:0007669"/>
    <property type="project" value="TreeGrafter"/>
</dbReference>
<evidence type="ECO:0000256" key="2">
    <source>
        <dbReference type="ARBA" id="ARBA00022771"/>
    </source>
</evidence>
<name>A0AAD6KGS1_9ROSI</name>
<sequence>MSSPLSLPLDPVGRRFYFGSPLNLSRTSSMHDSCDAKPLFQVSIFLQRKYSLTWKDSRSGELLLEEEYPSRPDSHKSFPVPPQLVSSPDSCISYLRGIVSDMLNLDDVSLCHDVASNIGSFVSDSAEDRAGPRGFYVSAHVVIVEDFVEEVDLDGIVMPIFDPDEESRVVLPRGASMSTMNKMKKESFCMIKEMQEDGDESCSDSCVVCLEKFSARVELTRLPCKHIFHEQCIFDWLKKSTACPLCRCEVE</sequence>
<comment type="caution">
    <text evidence="6">The sequence shown here is derived from an EMBL/GenBank/DDBJ whole genome shotgun (WGS) entry which is preliminary data.</text>
</comment>
<dbReference type="GO" id="GO:0061630">
    <property type="term" value="F:ubiquitin protein ligase activity"/>
    <property type="evidence" value="ECO:0007669"/>
    <property type="project" value="TreeGrafter"/>
</dbReference>
<dbReference type="PANTHER" id="PTHR45931">
    <property type="entry name" value="SI:CH211-59O9.10"/>
    <property type="match status" value="1"/>
</dbReference>
<accession>A0AAD6KGS1</accession>
<dbReference type="GO" id="GO:0006511">
    <property type="term" value="P:ubiquitin-dependent protein catabolic process"/>
    <property type="evidence" value="ECO:0007669"/>
    <property type="project" value="TreeGrafter"/>
</dbReference>
<organism evidence="6 7">
    <name type="scientific">Salix udensis</name>
    <dbReference type="NCBI Taxonomy" id="889485"/>
    <lineage>
        <taxon>Eukaryota</taxon>
        <taxon>Viridiplantae</taxon>
        <taxon>Streptophyta</taxon>
        <taxon>Embryophyta</taxon>
        <taxon>Tracheophyta</taxon>
        <taxon>Spermatophyta</taxon>
        <taxon>Magnoliopsida</taxon>
        <taxon>eudicotyledons</taxon>
        <taxon>Gunneridae</taxon>
        <taxon>Pentapetalae</taxon>
        <taxon>rosids</taxon>
        <taxon>fabids</taxon>
        <taxon>Malpighiales</taxon>
        <taxon>Salicaceae</taxon>
        <taxon>Saliceae</taxon>
        <taxon>Salix</taxon>
    </lineage>
</organism>
<proteinExistence type="predicted"/>
<keyword evidence="7" id="KW-1185">Reference proteome</keyword>
<dbReference type="PROSITE" id="PS50089">
    <property type="entry name" value="ZF_RING_2"/>
    <property type="match status" value="1"/>
</dbReference>
<feature type="domain" description="RING-type" evidence="5">
    <location>
        <begin position="206"/>
        <end position="247"/>
    </location>
</feature>
<dbReference type="SMART" id="SM00184">
    <property type="entry name" value="RING"/>
    <property type="match status" value="1"/>
</dbReference>
<dbReference type="PANTHER" id="PTHR45931:SF16">
    <property type="entry name" value="RING_U-BOX SUPERFAMILY PROTEIN"/>
    <property type="match status" value="1"/>
</dbReference>
<dbReference type="EMBL" id="JAPFFJ010000007">
    <property type="protein sequence ID" value="KAJ6422077.1"/>
    <property type="molecule type" value="Genomic_DNA"/>
</dbReference>
<evidence type="ECO:0000259" key="5">
    <source>
        <dbReference type="PROSITE" id="PS50089"/>
    </source>
</evidence>
<evidence type="ECO:0000313" key="7">
    <source>
        <dbReference type="Proteomes" id="UP001162972"/>
    </source>
</evidence>
<gene>
    <name evidence="6" type="ORF">OIU84_027088</name>
</gene>
<dbReference type="InterPro" id="IPR013083">
    <property type="entry name" value="Znf_RING/FYVE/PHD"/>
</dbReference>
<dbReference type="GO" id="GO:0008270">
    <property type="term" value="F:zinc ion binding"/>
    <property type="evidence" value="ECO:0007669"/>
    <property type="project" value="UniProtKB-KW"/>
</dbReference>
<evidence type="ECO:0000313" key="6">
    <source>
        <dbReference type="EMBL" id="KAJ6422077.1"/>
    </source>
</evidence>
<keyword evidence="2 4" id="KW-0863">Zinc-finger</keyword>
<dbReference type="Proteomes" id="UP001162972">
    <property type="component" value="Chromosome 19"/>
</dbReference>
<dbReference type="SUPFAM" id="SSF57850">
    <property type="entry name" value="RING/U-box"/>
    <property type="match status" value="1"/>
</dbReference>
<dbReference type="CDD" id="cd16454">
    <property type="entry name" value="RING-H2_PA-TM-RING"/>
    <property type="match status" value="1"/>
</dbReference>
<reference evidence="6 7" key="1">
    <citation type="journal article" date="2023" name="Int. J. Mol. Sci.">
        <title>De Novo Assembly and Annotation of 11 Diverse Shrub Willow (Salix) Genomes Reveals Novel Gene Organization in Sex-Linked Regions.</title>
        <authorList>
            <person name="Hyden B."/>
            <person name="Feng K."/>
            <person name="Yates T.B."/>
            <person name="Jawdy S."/>
            <person name="Cereghino C."/>
            <person name="Smart L.B."/>
            <person name="Muchero W."/>
        </authorList>
    </citation>
    <scope>NUCLEOTIDE SEQUENCE [LARGE SCALE GENOMIC DNA]</scope>
    <source>
        <tissue evidence="6">Shoot tip</tissue>
    </source>
</reference>
<keyword evidence="3" id="KW-0862">Zinc</keyword>
<dbReference type="Gene3D" id="3.30.40.10">
    <property type="entry name" value="Zinc/RING finger domain, C3HC4 (zinc finger)"/>
    <property type="match status" value="1"/>
</dbReference>
<keyword evidence="1" id="KW-0479">Metal-binding</keyword>
<dbReference type="InterPro" id="IPR051834">
    <property type="entry name" value="RING_finger_E3_ligase"/>
</dbReference>
<dbReference type="InterPro" id="IPR001841">
    <property type="entry name" value="Znf_RING"/>
</dbReference>
<protein>
    <recommendedName>
        <fullName evidence="5">RING-type domain-containing protein</fullName>
    </recommendedName>
</protein>
<evidence type="ECO:0000256" key="1">
    <source>
        <dbReference type="ARBA" id="ARBA00022723"/>
    </source>
</evidence>
<dbReference type="AlphaFoldDB" id="A0AAD6KGS1"/>
<evidence type="ECO:0000256" key="4">
    <source>
        <dbReference type="PROSITE-ProRule" id="PRU00175"/>
    </source>
</evidence>
<evidence type="ECO:0000256" key="3">
    <source>
        <dbReference type="ARBA" id="ARBA00022833"/>
    </source>
</evidence>
<dbReference type="Pfam" id="PF13639">
    <property type="entry name" value="zf-RING_2"/>
    <property type="match status" value="1"/>
</dbReference>